<dbReference type="CDD" id="cd05242">
    <property type="entry name" value="SDR_a8"/>
    <property type="match status" value="1"/>
</dbReference>
<accession>A0A369ANS4</accession>
<comment type="caution">
    <text evidence="4">The sequence shown here is derived from an EMBL/GenBank/DDBJ whole genome shotgun (WGS) entry which is preliminary data.</text>
</comment>
<dbReference type="Proteomes" id="UP000252174">
    <property type="component" value="Unassembled WGS sequence"/>
</dbReference>
<dbReference type="Gene3D" id="3.40.50.720">
    <property type="entry name" value="NAD(P)-binding Rossmann-like Domain"/>
    <property type="match status" value="1"/>
</dbReference>
<feature type="domain" description="NAD-dependent epimerase/dehydratase" evidence="2">
    <location>
        <begin position="3"/>
        <end position="216"/>
    </location>
</feature>
<evidence type="ECO:0000259" key="2">
    <source>
        <dbReference type="Pfam" id="PF01370"/>
    </source>
</evidence>
<dbReference type="SUPFAM" id="SSF51735">
    <property type="entry name" value="NAD(P)-binding Rossmann-fold domains"/>
    <property type="match status" value="1"/>
</dbReference>
<dbReference type="RefSeq" id="WP_114482587.1">
    <property type="nucleotide sequence ID" value="NZ_QPJU01000002.1"/>
</dbReference>
<dbReference type="InterPro" id="IPR001509">
    <property type="entry name" value="Epimerase_deHydtase"/>
</dbReference>
<dbReference type="PANTHER" id="PTHR11092">
    <property type="entry name" value="SUGAR NUCLEOTIDE EPIMERASE RELATED"/>
    <property type="match status" value="1"/>
</dbReference>
<feature type="domain" description="DUF1731" evidence="3">
    <location>
        <begin position="250"/>
        <end position="296"/>
    </location>
</feature>
<protein>
    <recommendedName>
        <fullName evidence="6">TIGR01777 family protein</fullName>
    </recommendedName>
</protein>
<dbReference type="OrthoDB" id="9801773at2"/>
<dbReference type="NCBIfam" id="TIGR01777">
    <property type="entry name" value="yfcH"/>
    <property type="match status" value="1"/>
</dbReference>
<comment type="similarity">
    <text evidence="1">Belongs to the NAD(P)-dependent epimerase/dehydratase family. SDR39U1 subfamily.</text>
</comment>
<evidence type="ECO:0000256" key="1">
    <source>
        <dbReference type="ARBA" id="ARBA00009353"/>
    </source>
</evidence>
<dbReference type="Pfam" id="PF01370">
    <property type="entry name" value="Epimerase"/>
    <property type="match status" value="1"/>
</dbReference>
<reference evidence="4 5" key="1">
    <citation type="submission" date="2018-07" db="EMBL/GenBank/DDBJ databases">
        <title>Genomic Encyclopedia of Type Strains, Phase IV (KMG-IV): sequencing the most valuable type-strain genomes for metagenomic binning, comparative biology and taxonomic classification.</title>
        <authorList>
            <person name="Goeker M."/>
        </authorList>
    </citation>
    <scope>NUCLEOTIDE SEQUENCE [LARGE SCALE GENOMIC DNA]</scope>
    <source>
        <strain evidence="4 5">DSM 100911</strain>
    </source>
</reference>
<name>A0A369ANS4_9BURK</name>
<proteinExistence type="inferred from homology"/>
<dbReference type="Pfam" id="PF08338">
    <property type="entry name" value="DUF1731"/>
    <property type="match status" value="1"/>
</dbReference>
<dbReference type="InterPro" id="IPR013549">
    <property type="entry name" value="DUF1731"/>
</dbReference>
<evidence type="ECO:0000313" key="5">
    <source>
        <dbReference type="Proteomes" id="UP000252174"/>
    </source>
</evidence>
<dbReference type="InterPro" id="IPR010099">
    <property type="entry name" value="SDR39U1"/>
</dbReference>
<sequence>MRILLTGGTGLIGRALCRFWIARGHEVLVWSRQSARVPALCSGAQGIADLAALGKAEVFDAVVNLAGAPIADARWTAARRETLWNSRVLLTRRLVDWMLQLQRPPAALLSGSAVGWWGDAGERELDETSAAGVPDFGSTLCAAWEAEALRAREAGVRVLLLRTAAVLAADGGMLQRLLPPFRLGLGARLGSGQQWMPWIHIDDMVACIDFLLQSADGAGVFAACAPQPVRNAEFTQALARAVHRPALLAVPAWALRLALGEMAVLLLGSQRLQPVRTLQAGYRYRYPELDGALAQLLRR</sequence>
<evidence type="ECO:0000259" key="3">
    <source>
        <dbReference type="Pfam" id="PF08338"/>
    </source>
</evidence>
<evidence type="ECO:0008006" key="6">
    <source>
        <dbReference type="Google" id="ProtNLM"/>
    </source>
</evidence>
<organism evidence="4 5">
    <name type="scientific">Extensimonas vulgaris</name>
    <dbReference type="NCBI Taxonomy" id="1031594"/>
    <lineage>
        <taxon>Bacteria</taxon>
        <taxon>Pseudomonadati</taxon>
        <taxon>Pseudomonadota</taxon>
        <taxon>Betaproteobacteria</taxon>
        <taxon>Burkholderiales</taxon>
        <taxon>Comamonadaceae</taxon>
        <taxon>Extensimonas</taxon>
    </lineage>
</organism>
<dbReference type="InterPro" id="IPR036291">
    <property type="entry name" value="NAD(P)-bd_dom_sf"/>
</dbReference>
<keyword evidence="5" id="KW-1185">Reference proteome</keyword>
<dbReference type="AlphaFoldDB" id="A0A369ANS4"/>
<dbReference type="PANTHER" id="PTHR11092:SF0">
    <property type="entry name" value="EPIMERASE FAMILY PROTEIN SDR39U1"/>
    <property type="match status" value="1"/>
</dbReference>
<gene>
    <name evidence="4" type="ORF">DFR45_102431</name>
</gene>
<evidence type="ECO:0000313" key="4">
    <source>
        <dbReference type="EMBL" id="RCX11029.1"/>
    </source>
</evidence>
<dbReference type="EMBL" id="QPJU01000002">
    <property type="protein sequence ID" value="RCX11029.1"/>
    <property type="molecule type" value="Genomic_DNA"/>
</dbReference>